<keyword evidence="1" id="KW-0812">Transmembrane</keyword>
<evidence type="ECO:0000313" key="3">
    <source>
        <dbReference type="Proteomes" id="UP001333818"/>
    </source>
</evidence>
<keyword evidence="1" id="KW-0472">Membrane</keyword>
<feature type="transmembrane region" description="Helical" evidence="1">
    <location>
        <begin position="31"/>
        <end position="52"/>
    </location>
</feature>
<dbReference type="Proteomes" id="UP001333818">
    <property type="component" value="Unassembled WGS sequence"/>
</dbReference>
<gene>
    <name evidence="2" type="ORF">V2H45_02860</name>
</gene>
<organism evidence="2 3">
    <name type="scientific">Tumidithrix elongata BACA0141</name>
    <dbReference type="NCBI Taxonomy" id="2716417"/>
    <lineage>
        <taxon>Bacteria</taxon>
        <taxon>Bacillati</taxon>
        <taxon>Cyanobacteriota</taxon>
        <taxon>Cyanophyceae</taxon>
        <taxon>Pseudanabaenales</taxon>
        <taxon>Pseudanabaenaceae</taxon>
        <taxon>Tumidithrix</taxon>
        <taxon>Tumidithrix elongata</taxon>
    </lineage>
</organism>
<feature type="transmembrane region" description="Helical" evidence="1">
    <location>
        <begin position="172"/>
        <end position="193"/>
    </location>
</feature>
<proteinExistence type="predicted"/>
<accession>A0AAW9PT39</accession>
<dbReference type="EMBL" id="JAZBJZ010000006">
    <property type="protein sequence ID" value="MEE3715682.1"/>
    <property type="molecule type" value="Genomic_DNA"/>
</dbReference>
<keyword evidence="3" id="KW-1185">Reference proteome</keyword>
<name>A0AAW9PT39_9CYAN</name>
<dbReference type="AlphaFoldDB" id="A0AAW9PT39"/>
<dbReference type="RefSeq" id="WP_330482105.1">
    <property type="nucleotide sequence ID" value="NZ_JAZBJZ010000006.1"/>
</dbReference>
<sequence length="204" mass="22562">MSANQQPTTAKESASSESAIAFTPTRFHISALIRITLLLLYIALTLPLTFLAQAAHAPISVEWLGVGLALGFLVVYGAVSDRVDLDEEGIRVGYPIWVPPFIRKGWSLPWAKVKALKPRTTGQGGLVYYFVSKSGESYLLPMRVGGFTKLVKLVEIKTGIDTTDIRPLAQPWMYIILLVFTTMLLTVDGWSIYRILNFPFPSVS</sequence>
<keyword evidence="1" id="KW-1133">Transmembrane helix</keyword>
<protein>
    <submittedName>
        <fullName evidence="2">Uncharacterized protein</fullName>
    </submittedName>
</protein>
<evidence type="ECO:0000313" key="2">
    <source>
        <dbReference type="EMBL" id="MEE3715682.1"/>
    </source>
</evidence>
<comment type="caution">
    <text evidence="2">The sequence shown here is derived from an EMBL/GenBank/DDBJ whole genome shotgun (WGS) entry which is preliminary data.</text>
</comment>
<feature type="transmembrane region" description="Helical" evidence="1">
    <location>
        <begin position="59"/>
        <end position="79"/>
    </location>
</feature>
<reference evidence="2" key="1">
    <citation type="submission" date="2024-01" db="EMBL/GenBank/DDBJ databases">
        <title>Bank of Algae and Cyanobacteria of the Azores (BACA) strain genomes.</title>
        <authorList>
            <person name="Luz R."/>
            <person name="Cordeiro R."/>
            <person name="Fonseca A."/>
            <person name="Goncalves V."/>
        </authorList>
    </citation>
    <scope>NUCLEOTIDE SEQUENCE</scope>
    <source>
        <strain evidence="2">BACA0141</strain>
    </source>
</reference>
<evidence type="ECO:0000256" key="1">
    <source>
        <dbReference type="SAM" id="Phobius"/>
    </source>
</evidence>